<reference evidence="1 2" key="1">
    <citation type="submission" date="2019-06" db="EMBL/GenBank/DDBJ databases">
        <title>Genome Sequence of the Brown Rot Fungal Pathogen Monilinia laxa.</title>
        <authorList>
            <person name="De Miccolis Angelini R.M."/>
            <person name="Landi L."/>
            <person name="Abate D."/>
            <person name="Pollastro S."/>
            <person name="Romanazzi G."/>
            <person name="Faretra F."/>
        </authorList>
    </citation>
    <scope>NUCLEOTIDE SEQUENCE [LARGE SCALE GENOMIC DNA]</scope>
    <source>
        <strain evidence="1 2">Mlax316</strain>
    </source>
</reference>
<dbReference type="Proteomes" id="UP000326757">
    <property type="component" value="Unassembled WGS sequence"/>
</dbReference>
<protein>
    <submittedName>
        <fullName evidence="1">Uncharacterized protein</fullName>
    </submittedName>
</protein>
<evidence type="ECO:0000313" key="2">
    <source>
        <dbReference type="Proteomes" id="UP000326757"/>
    </source>
</evidence>
<sequence>MPEAYMLMNADRCRCYLKEREREREREKEKKSGFPPVHRFELYHKIIQSLNFFFRLSLVTEINSEIPSINPLTATDDHAITTQIFSTTNSEVNQVLYLPR</sequence>
<organism evidence="1 2">
    <name type="scientific">Monilinia laxa</name>
    <name type="common">Brown rot fungus</name>
    <name type="synonym">Sclerotinia laxa</name>
    <dbReference type="NCBI Taxonomy" id="61186"/>
    <lineage>
        <taxon>Eukaryota</taxon>
        <taxon>Fungi</taxon>
        <taxon>Dikarya</taxon>
        <taxon>Ascomycota</taxon>
        <taxon>Pezizomycotina</taxon>
        <taxon>Leotiomycetes</taxon>
        <taxon>Helotiales</taxon>
        <taxon>Sclerotiniaceae</taxon>
        <taxon>Monilinia</taxon>
    </lineage>
</organism>
<gene>
    <name evidence="1" type="ORF">EYC80_002278</name>
</gene>
<evidence type="ECO:0000313" key="1">
    <source>
        <dbReference type="EMBL" id="KAB8296869.1"/>
    </source>
</evidence>
<name>A0A5N6K3L1_MONLA</name>
<dbReference type="AlphaFoldDB" id="A0A5N6K3L1"/>
<keyword evidence="2" id="KW-1185">Reference proteome</keyword>
<comment type="caution">
    <text evidence="1">The sequence shown here is derived from an EMBL/GenBank/DDBJ whole genome shotgun (WGS) entry which is preliminary data.</text>
</comment>
<proteinExistence type="predicted"/>
<accession>A0A5N6K3L1</accession>
<dbReference type="EMBL" id="VIGI01000008">
    <property type="protein sequence ID" value="KAB8296869.1"/>
    <property type="molecule type" value="Genomic_DNA"/>
</dbReference>